<dbReference type="GO" id="GO:0006281">
    <property type="term" value="P:DNA repair"/>
    <property type="evidence" value="ECO:0007669"/>
    <property type="project" value="UniProtKB-KW"/>
</dbReference>
<feature type="compositionally biased region" description="Low complexity" evidence="10">
    <location>
        <begin position="531"/>
        <end position="540"/>
    </location>
</feature>
<dbReference type="GO" id="GO:0042276">
    <property type="term" value="P:error-prone translesion synthesis"/>
    <property type="evidence" value="ECO:0007669"/>
    <property type="project" value="TreeGrafter"/>
</dbReference>
<dbReference type="Proteomes" id="UP001140011">
    <property type="component" value="Unassembled WGS sequence"/>
</dbReference>
<evidence type="ECO:0000256" key="5">
    <source>
        <dbReference type="ARBA" id="ARBA00022771"/>
    </source>
</evidence>
<dbReference type="SUPFAM" id="SSF56672">
    <property type="entry name" value="DNA/RNA polymerases"/>
    <property type="match status" value="1"/>
</dbReference>
<organism evidence="12 13">
    <name type="scientific">Coemansia pectinata</name>
    <dbReference type="NCBI Taxonomy" id="1052879"/>
    <lineage>
        <taxon>Eukaryota</taxon>
        <taxon>Fungi</taxon>
        <taxon>Fungi incertae sedis</taxon>
        <taxon>Zoopagomycota</taxon>
        <taxon>Kickxellomycotina</taxon>
        <taxon>Kickxellomycetes</taxon>
        <taxon>Kickxellales</taxon>
        <taxon>Kickxellaceae</taxon>
        <taxon>Coemansia</taxon>
    </lineage>
</organism>
<dbReference type="PANTHER" id="PTHR45873:SF1">
    <property type="entry name" value="DNA POLYMERASE ETA"/>
    <property type="match status" value="1"/>
</dbReference>
<dbReference type="InterPro" id="IPR052230">
    <property type="entry name" value="DNA_polymerase_eta"/>
</dbReference>
<dbReference type="Gene3D" id="3.30.70.270">
    <property type="match status" value="1"/>
</dbReference>
<evidence type="ECO:0000256" key="7">
    <source>
        <dbReference type="ARBA" id="ARBA00023204"/>
    </source>
</evidence>
<evidence type="ECO:0000256" key="2">
    <source>
        <dbReference type="ARBA" id="ARBA00022679"/>
    </source>
</evidence>
<evidence type="ECO:0000313" key="13">
    <source>
        <dbReference type="Proteomes" id="UP001140011"/>
    </source>
</evidence>
<dbReference type="Pfam" id="PF21704">
    <property type="entry name" value="POLH-Rev1_HhH"/>
    <property type="match status" value="1"/>
</dbReference>
<evidence type="ECO:0000259" key="11">
    <source>
        <dbReference type="PROSITE" id="PS50173"/>
    </source>
</evidence>
<keyword evidence="12" id="KW-0548">Nucleotidyltransferase</keyword>
<keyword evidence="2 12" id="KW-0808">Transferase</keyword>
<dbReference type="InterPro" id="IPR043502">
    <property type="entry name" value="DNA/RNA_pol_sf"/>
</dbReference>
<dbReference type="EMBL" id="JANBUH010000032">
    <property type="protein sequence ID" value="KAJ2756227.1"/>
    <property type="molecule type" value="Genomic_DNA"/>
</dbReference>
<proteinExistence type="predicted"/>
<feature type="region of interest" description="Disordered" evidence="10">
    <location>
        <begin position="897"/>
        <end position="924"/>
    </location>
</feature>
<feature type="region of interest" description="Disordered" evidence="10">
    <location>
        <begin position="659"/>
        <end position="800"/>
    </location>
</feature>
<evidence type="ECO:0000256" key="9">
    <source>
        <dbReference type="ARBA" id="ARBA00044975"/>
    </source>
</evidence>
<name>A0A9W8H536_9FUNG</name>
<dbReference type="AlphaFoldDB" id="A0A9W8H536"/>
<sequence length="1093" mass="118751">MFDIAHVEQLRLGISPDTPLAVQQWQGLIAVNYPARDRGVKRLDTVAEAREKCPELKFVHVATFTDSSLPAYYPSPSATTHKVSLDEYRRASRKIMDVVRRLCPTMSKASIDEAYLDVSEIVKENILQDFEREQLEWAGSEEAAWANDALVGADTFTESDLMLPVPVVRWIAMSRKGKEREPANGSLPVATEFGILVGNAPPVSYSWGDLQLKYAAQFANHVRSVIFQELGYRCSAGIAHNKLLAKLGSALNKPNVQTVFLQSQAEPFMHTFPLSNLPSLGGKLGALVEAAFDARTAGDIMAYTVEQLAFKLGQDQALVVYNRCRAIDHSEVVDRSEPQSLSSTKNFMRYPISSLAKLERWISMNGTDLWMRTTEEWELRKRWPRSLTIGYTTSGYSARSRTVPFPSRHIQSMSHSPDAIVNAARTCLAKIASEGTGHDGSGVGLFPLISLSLSAKAFQRELANAAMMEKWLAPKPQGSQVATIAHNSVGATNSVPLEEELLPADLSEPSDDEDEDMDSHLYEGGMPEPCSSDVSSPASSNDMHHIPDPPPPDMAPMFGLTAHQAMPNSSSFADANQHPRHHMPPPMPPGQPAGAAPLSAMYSHRLLANSADALSAAPTPPLISSRKQRMGGAGLEGRSTFGDGYIGVAWADSMRPPPLLPASGVHQGQDLESDYDSSDSDQSCLKTPQETDSEGCEVAENEHESDTDSDDGDAEVDEESSEDGGTGSDQSRESGVGSNPVPRRDIDRSLAETGPKQRRSPENIYSRGASSGERHHSDESMDNDPGPPSRATTVSSRRRADVYIQHSADLESASRYGEGYKHMNIDQHDDGSLVVASPEEVPNNNNVDGFIPALIAATRRKRDIQIFRFQNPVDAPDGAISGVHSAVNASGSLRTGTASAMAGTSRANSNRHSRNSSVGNGAGAESSFMATVRSRLEGNVAAAPIAEEDGDDGAEDASTREKMGMCSVADNLFDDDDGEADMVLDIAVNAMMESISASQAVMQIRCPQCPDTEPTISSQEWETHRDWHIARFLQEKELRHDTVAQQLQRAFPKAESDNCSSSGDSGCPRPASKKARLDREQKRRQQTIGEAWK</sequence>
<feature type="compositionally biased region" description="Acidic residues" evidence="10">
    <location>
        <begin position="506"/>
        <end position="517"/>
    </location>
</feature>
<dbReference type="GO" id="GO:0009314">
    <property type="term" value="P:response to radiation"/>
    <property type="evidence" value="ECO:0007669"/>
    <property type="project" value="TreeGrafter"/>
</dbReference>
<dbReference type="GO" id="GO:0005657">
    <property type="term" value="C:replication fork"/>
    <property type="evidence" value="ECO:0007669"/>
    <property type="project" value="UniProtKB-ARBA"/>
</dbReference>
<feature type="region of interest" description="Disordered" evidence="10">
    <location>
        <begin position="506"/>
        <end position="554"/>
    </location>
</feature>
<evidence type="ECO:0000313" key="12">
    <source>
        <dbReference type="EMBL" id="KAJ2756227.1"/>
    </source>
</evidence>
<keyword evidence="7" id="KW-0234">DNA repair</keyword>
<dbReference type="FunFam" id="3.40.1170.60:FF:000008">
    <property type="entry name" value="DNA polymerase eta subunit"/>
    <property type="match status" value="1"/>
</dbReference>
<comment type="subcellular location">
    <subcellularLocation>
        <location evidence="1">Nucleus</location>
    </subcellularLocation>
</comment>
<dbReference type="PROSITE" id="PS50173">
    <property type="entry name" value="UMUC"/>
    <property type="match status" value="1"/>
</dbReference>
<dbReference type="InterPro" id="IPR043128">
    <property type="entry name" value="Rev_trsase/Diguanyl_cyclase"/>
</dbReference>
<evidence type="ECO:0000256" key="3">
    <source>
        <dbReference type="ARBA" id="ARBA00022723"/>
    </source>
</evidence>
<protein>
    <recommendedName>
        <fullName evidence="9">DNA polymerase eta</fullName>
    </recommendedName>
</protein>
<keyword evidence="4" id="KW-0227">DNA damage</keyword>
<keyword evidence="8" id="KW-0539">Nucleus</keyword>
<dbReference type="GO" id="GO:0035861">
    <property type="term" value="C:site of double-strand break"/>
    <property type="evidence" value="ECO:0007669"/>
    <property type="project" value="TreeGrafter"/>
</dbReference>
<accession>A0A9W8H536</accession>
<comment type="caution">
    <text evidence="12">The sequence shown here is derived from an EMBL/GenBank/DDBJ whole genome shotgun (WGS) entry which is preliminary data.</text>
</comment>
<dbReference type="InterPro" id="IPR036775">
    <property type="entry name" value="DNA_pol_Y-fam_lit_finger_sf"/>
</dbReference>
<dbReference type="Gene3D" id="1.10.150.20">
    <property type="entry name" value="5' to 3' exonuclease, C-terminal subdomain"/>
    <property type="match status" value="1"/>
</dbReference>
<dbReference type="GO" id="GO:0005634">
    <property type="term" value="C:nucleus"/>
    <property type="evidence" value="ECO:0007669"/>
    <property type="project" value="UniProtKB-SubCell"/>
</dbReference>
<keyword evidence="5" id="KW-0863">Zinc-finger</keyword>
<feature type="domain" description="UmuC" evidence="11">
    <location>
        <begin position="28"/>
        <end position="281"/>
    </location>
</feature>
<keyword evidence="13" id="KW-1185">Reference proteome</keyword>
<keyword evidence="3" id="KW-0479">Metal-binding</keyword>
<evidence type="ECO:0000256" key="8">
    <source>
        <dbReference type="ARBA" id="ARBA00023242"/>
    </source>
</evidence>
<dbReference type="OrthoDB" id="5723at2759"/>
<dbReference type="GO" id="GO:0008270">
    <property type="term" value="F:zinc ion binding"/>
    <property type="evidence" value="ECO:0007669"/>
    <property type="project" value="UniProtKB-KW"/>
</dbReference>
<gene>
    <name evidence="12" type="primary">eso1</name>
    <name evidence="12" type="ORF">GGI19_001006</name>
</gene>
<dbReference type="Pfam" id="PF11799">
    <property type="entry name" value="IMS_C"/>
    <property type="match status" value="1"/>
</dbReference>
<dbReference type="GO" id="GO:0007064">
    <property type="term" value="P:mitotic sister chromatid cohesion"/>
    <property type="evidence" value="ECO:0007669"/>
    <property type="project" value="UniProtKB-ARBA"/>
</dbReference>
<dbReference type="Gene3D" id="3.40.1170.60">
    <property type="match status" value="1"/>
</dbReference>
<dbReference type="Gene3D" id="3.30.1490.100">
    <property type="entry name" value="DNA polymerase, Y-family, little finger domain"/>
    <property type="match status" value="1"/>
</dbReference>
<evidence type="ECO:0000256" key="6">
    <source>
        <dbReference type="ARBA" id="ARBA00022833"/>
    </source>
</evidence>
<dbReference type="PANTHER" id="PTHR45873">
    <property type="entry name" value="DNA POLYMERASE ETA"/>
    <property type="match status" value="1"/>
</dbReference>
<reference evidence="12" key="1">
    <citation type="submission" date="2022-07" db="EMBL/GenBank/DDBJ databases">
        <title>Phylogenomic reconstructions and comparative analyses of Kickxellomycotina fungi.</title>
        <authorList>
            <person name="Reynolds N.K."/>
            <person name="Stajich J.E."/>
            <person name="Barry K."/>
            <person name="Grigoriev I.V."/>
            <person name="Crous P."/>
            <person name="Smith M.E."/>
        </authorList>
    </citation>
    <scope>NUCLEOTIDE SEQUENCE</scope>
    <source>
        <strain evidence="12">BCRC 34297</strain>
    </source>
</reference>
<dbReference type="GO" id="GO:0003887">
    <property type="term" value="F:DNA-directed DNA polymerase activity"/>
    <property type="evidence" value="ECO:0007669"/>
    <property type="project" value="TreeGrafter"/>
</dbReference>
<dbReference type="GO" id="GO:0070987">
    <property type="term" value="P:error-free translesion synthesis"/>
    <property type="evidence" value="ECO:0007669"/>
    <property type="project" value="UniProtKB-ARBA"/>
</dbReference>
<dbReference type="InterPro" id="IPR017961">
    <property type="entry name" value="DNA_pol_Y-fam_little_finger"/>
</dbReference>
<feature type="region of interest" description="Disordered" evidence="10">
    <location>
        <begin position="1049"/>
        <end position="1093"/>
    </location>
</feature>
<dbReference type="InterPro" id="IPR001126">
    <property type="entry name" value="UmuC"/>
</dbReference>
<feature type="compositionally biased region" description="Low complexity" evidence="10">
    <location>
        <begin position="1057"/>
        <end position="1067"/>
    </location>
</feature>
<evidence type="ECO:0000256" key="1">
    <source>
        <dbReference type="ARBA" id="ARBA00004123"/>
    </source>
</evidence>
<dbReference type="SUPFAM" id="SSF100879">
    <property type="entry name" value="Lesion bypass DNA polymerase (Y-family), little finger domain"/>
    <property type="match status" value="1"/>
</dbReference>
<dbReference type="GO" id="GO:0003684">
    <property type="term" value="F:damaged DNA binding"/>
    <property type="evidence" value="ECO:0007669"/>
    <property type="project" value="InterPro"/>
</dbReference>
<keyword evidence="6" id="KW-0862">Zinc</keyword>
<feature type="region of interest" description="Disordered" evidence="10">
    <location>
        <begin position="568"/>
        <end position="597"/>
    </location>
</feature>
<feature type="compositionally biased region" description="Acidic residues" evidence="10">
    <location>
        <begin position="707"/>
        <end position="722"/>
    </location>
</feature>
<evidence type="ECO:0000256" key="4">
    <source>
        <dbReference type="ARBA" id="ARBA00022763"/>
    </source>
</evidence>
<dbReference type="Pfam" id="PF00817">
    <property type="entry name" value="IMS"/>
    <property type="match status" value="1"/>
</dbReference>
<evidence type="ECO:0000256" key="10">
    <source>
        <dbReference type="SAM" id="MobiDB-lite"/>
    </source>
</evidence>